<evidence type="ECO:0000256" key="10">
    <source>
        <dbReference type="ARBA" id="ARBA00023242"/>
    </source>
</evidence>
<dbReference type="InterPro" id="IPR013087">
    <property type="entry name" value="Znf_C2H2_type"/>
</dbReference>
<feature type="domain" description="C2H2-type" evidence="12">
    <location>
        <begin position="108"/>
        <end position="136"/>
    </location>
</feature>
<evidence type="ECO:0000256" key="11">
    <source>
        <dbReference type="PROSITE-ProRule" id="PRU00042"/>
    </source>
</evidence>
<dbReference type="AlphaFoldDB" id="A0AAN9GGA2"/>
<dbReference type="PANTHER" id="PTHR24379">
    <property type="entry name" value="KRAB AND ZINC FINGER DOMAIN-CONTAINING"/>
    <property type="match status" value="1"/>
</dbReference>
<keyword evidence="4" id="KW-0677">Repeat</keyword>
<keyword evidence="10" id="KW-0539">Nucleus</keyword>
<feature type="domain" description="C2H2-type" evidence="12">
    <location>
        <begin position="197"/>
        <end position="224"/>
    </location>
</feature>
<keyword evidence="5 11" id="KW-0863">Zinc-finger</keyword>
<accession>A0AAN9GGA2</accession>
<feature type="domain" description="C2H2-type" evidence="12">
    <location>
        <begin position="140"/>
        <end position="168"/>
    </location>
</feature>
<dbReference type="Gene3D" id="3.30.160.60">
    <property type="entry name" value="Classic Zinc Finger"/>
    <property type="match status" value="4"/>
</dbReference>
<dbReference type="GO" id="GO:0003677">
    <property type="term" value="F:DNA binding"/>
    <property type="evidence" value="ECO:0007669"/>
    <property type="project" value="UniProtKB-KW"/>
</dbReference>
<feature type="domain" description="C2H2-type" evidence="12">
    <location>
        <begin position="169"/>
        <end position="196"/>
    </location>
</feature>
<keyword evidence="3" id="KW-0479">Metal-binding</keyword>
<dbReference type="InterPro" id="IPR036236">
    <property type="entry name" value="Znf_C2H2_sf"/>
</dbReference>
<evidence type="ECO:0000256" key="3">
    <source>
        <dbReference type="ARBA" id="ARBA00022723"/>
    </source>
</evidence>
<dbReference type="SUPFAM" id="SSF57667">
    <property type="entry name" value="beta-beta-alpha zinc fingers"/>
    <property type="match status" value="3"/>
</dbReference>
<evidence type="ECO:0000256" key="7">
    <source>
        <dbReference type="ARBA" id="ARBA00023015"/>
    </source>
</evidence>
<dbReference type="PANTHER" id="PTHR24379:SF121">
    <property type="entry name" value="C2H2-TYPE DOMAIN-CONTAINING PROTEIN"/>
    <property type="match status" value="1"/>
</dbReference>
<keyword evidence="8" id="KW-0238">DNA-binding</keyword>
<evidence type="ECO:0000256" key="5">
    <source>
        <dbReference type="ARBA" id="ARBA00022771"/>
    </source>
</evidence>
<evidence type="ECO:0000256" key="2">
    <source>
        <dbReference type="ARBA" id="ARBA00006991"/>
    </source>
</evidence>
<dbReference type="Pfam" id="PF00096">
    <property type="entry name" value="zf-C2H2"/>
    <property type="match status" value="2"/>
</dbReference>
<dbReference type="SMART" id="SM00355">
    <property type="entry name" value="ZnF_C2H2"/>
    <property type="match status" value="6"/>
</dbReference>
<comment type="caution">
    <text evidence="13">The sequence shown here is derived from an EMBL/GenBank/DDBJ whole genome shotgun (WGS) entry which is preliminary data.</text>
</comment>
<dbReference type="PROSITE" id="PS00028">
    <property type="entry name" value="ZINC_FINGER_C2H2_1"/>
    <property type="match status" value="6"/>
</dbReference>
<dbReference type="EMBL" id="JBAMIC010000007">
    <property type="protein sequence ID" value="KAK7106759.1"/>
    <property type="molecule type" value="Genomic_DNA"/>
</dbReference>
<dbReference type="Pfam" id="PF13894">
    <property type="entry name" value="zf-C2H2_4"/>
    <property type="match status" value="1"/>
</dbReference>
<dbReference type="Proteomes" id="UP001374579">
    <property type="component" value="Unassembled WGS sequence"/>
</dbReference>
<evidence type="ECO:0000313" key="13">
    <source>
        <dbReference type="EMBL" id="KAK7106759.1"/>
    </source>
</evidence>
<evidence type="ECO:0000256" key="6">
    <source>
        <dbReference type="ARBA" id="ARBA00022833"/>
    </source>
</evidence>
<evidence type="ECO:0000256" key="4">
    <source>
        <dbReference type="ARBA" id="ARBA00022737"/>
    </source>
</evidence>
<keyword evidence="6" id="KW-0862">Zinc</keyword>
<evidence type="ECO:0000256" key="1">
    <source>
        <dbReference type="ARBA" id="ARBA00004123"/>
    </source>
</evidence>
<evidence type="ECO:0000313" key="15">
    <source>
        <dbReference type="Proteomes" id="UP001374579"/>
    </source>
</evidence>
<dbReference type="GO" id="GO:0005634">
    <property type="term" value="C:nucleus"/>
    <property type="evidence" value="ECO:0007669"/>
    <property type="project" value="UniProtKB-SubCell"/>
</dbReference>
<keyword evidence="15" id="KW-1185">Reference proteome</keyword>
<name>A0AAN9GGA2_9CAEN</name>
<comment type="subcellular location">
    <subcellularLocation>
        <location evidence="1">Nucleus</location>
    </subcellularLocation>
</comment>
<gene>
    <name evidence="13" type="ORF">V1264_017979</name>
    <name evidence="14" type="ORF">V1264_017986</name>
</gene>
<dbReference type="PROSITE" id="PS50157">
    <property type="entry name" value="ZINC_FINGER_C2H2_2"/>
    <property type="match status" value="6"/>
</dbReference>
<comment type="similarity">
    <text evidence="2">Belongs to the krueppel C2H2-type zinc-finger protein family.</text>
</comment>
<proteinExistence type="inferred from homology"/>
<feature type="domain" description="C2H2-type" evidence="12">
    <location>
        <begin position="75"/>
        <end position="99"/>
    </location>
</feature>
<dbReference type="FunFam" id="3.30.160.60:FF:000096">
    <property type="entry name" value="Zinc finger and BTB domain-containing protein 18 isoform 1"/>
    <property type="match status" value="1"/>
</dbReference>
<evidence type="ECO:0000256" key="8">
    <source>
        <dbReference type="ARBA" id="ARBA00023125"/>
    </source>
</evidence>
<reference evidence="13 15" key="1">
    <citation type="submission" date="2024-02" db="EMBL/GenBank/DDBJ databases">
        <title>Chromosome-scale genome assembly of the rough periwinkle Littorina saxatilis.</title>
        <authorList>
            <person name="De Jode A."/>
            <person name="Faria R."/>
            <person name="Formenti G."/>
            <person name="Sims Y."/>
            <person name="Smith T.P."/>
            <person name="Tracey A."/>
            <person name="Wood J.M.D."/>
            <person name="Zagrodzka Z.B."/>
            <person name="Johannesson K."/>
            <person name="Butlin R.K."/>
            <person name="Leder E.H."/>
        </authorList>
    </citation>
    <scope>NUCLEOTIDE SEQUENCE [LARGE SCALE GENOMIC DNA]</scope>
    <source>
        <strain evidence="13">Snail1</strain>
        <tissue evidence="13">Muscle</tissue>
    </source>
</reference>
<keyword evidence="9" id="KW-0804">Transcription</keyword>
<dbReference type="EMBL" id="JBAMIC010000007">
    <property type="protein sequence ID" value="KAK7106767.1"/>
    <property type="molecule type" value="Genomic_DNA"/>
</dbReference>
<evidence type="ECO:0000256" key="9">
    <source>
        <dbReference type="ARBA" id="ARBA00023163"/>
    </source>
</evidence>
<dbReference type="FunFam" id="3.30.160.60:FF:001480">
    <property type="entry name" value="Si:cabz01071911.3"/>
    <property type="match status" value="1"/>
</dbReference>
<dbReference type="GO" id="GO:0008270">
    <property type="term" value="F:zinc ion binding"/>
    <property type="evidence" value="ECO:0007669"/>
    <property type="project" value="UniProtKB-KW"/>
</dbReference>
<organism evidence="13 15">
    <name type="scientific">Littorina saxatilis</name>
    <dbReference type="NCBI Taxonomy" id="31220"/>
    <lineage>
        <taxon>Eukaryota</taxon>
        <taxon>Metazoa</taxon>
        <taxon>Spiralia</taxon>
        <taxon>Lophotrochozoa</taxon>
        <taxon>Mollusca</taxon>
        <taxon>Gastropoda</taxon>
        <taxon>Caenogastropoda</taxon>
        <taxon>Littorinimorpha</taxon>
        <taxon>Littorinoidea</taxon>
        <taxon>Littorinidae</taxon>
        <taxon>Littorina</taxon>
    </lineage>
</organism>
<keyword evidence="7" id="KW-0805">Transcription regulation</keyword>
<sequence length="251" mass="28959">MYYKILLTNFIKCGSDVGKYSCLHCDTTDMSRQKTGDHICINVDGFASCVTESPEGRKLTKQDVSNLFHVNEKCSLCDHCGAQFSEVIGLESHLHNVHSIVTERLEEHKCETCGALFPTRSRLNRHANAKHRDGPDAKTYMCDFCGKAYPSKSTMFRHRQFKHISGERFQCEYCPKKFFKRHLWIIHTKRHLGEAPHQCQVCGKDFSCKYNLKTHERIHSGERPYQCKLCEAAFAQKTSLDVHMKKHQVLT</sequence>
<evidence type="ECO:0000313" key="14">
    <source>
        <dbReference type="EMBL" id="KAK7106767.1"/>
    </source>
</evidence>
<evidence type="ECO:0000259" key="12">
    <source>
        <dbReference type="PROSITE" id="PS50157"/>
    </source>
</evidence>
<feature type="domain" description="C2H2-type" evidence="12">
    <location>
        <begin position="225"/>
        <end position="247"/>
    </location>
</feature>
<protein>
    <recommendedName>
        <fullName evidence="12">C2H2-type domain-containing protein</fullName>
    </recommendedName>
</protein>